<dbReference type="Proteomes" id="UP000597459">
    <property type="component" value="Unassembled WGS sequence"/>
</dbReference>
<dbReference type="PANTHER" id="PTHR32438:SF5">
    <property type="entry name" value="4-ALPHA-GLUCANOTRANSFERASE DPE1, CHLOROPLASTIC_AMYLOPLASTIC"/>
    <property type="match status" value="1"/>
</dbReference>
<dbReference type="GO" id="GO:0005975">
    <property type="term" value="P:carbohydrate metabolic process"/>
    <property type="evidence" value="ECO:0007669"/>
    <property type="project" value="InterPro"/>
</dbReference>
<comment type="similarity">
    <text evidence="2 10">Belongs to the disproportionating enzyme family.</text>
</comment>
<protein>
    <recommendedName>
        <fullName evidence="4 10">4-alpha-glucanotransferase</fullName>
        <ecNumber evidence="3 10">2.4.1.25</ecNumber>
    </recommendedName>
    <alternativeName>
        <fullName evidence="8 10">Amylomaltase</fullName>
    </alternativeName>
    <alternativeName>
        <fullName evidence="9 10">Disproportionating enzyme</fullName>
    </alternativeName>
</protein>
<dbReference type="EC" id="2.4.1.25" evidence="3 10"/>
<dbReference type="PANTHER" id="PTHR32438">
    <property type="entry name" value="4-ALPHA-GLUCANOTRANSFERASE DPE1, CHLOROPLASTIC/AMYLOPLASTIC"/>
    <property type="match status" value="1"/>
</dbReference>
<comment type="caution">
    <text evidence="11">The sequence shown here is derived from an EMBL/GenBank/DDBJ whole genome shotgun (WGS) entry which is preliminary data.</text>
</comment>
<dbReference type="Gene3D" id="3.20.20.80">
    <property type="entry name" value="Glycosidases"/>
    <property type="match status" value="1"/>
</dbReference>
<dbReference type="RefSeq" id="WP_166313411.1">
    <property type="nucleotide sequence ID" value="NZ_WOTH01000006.1"/>
</dbReference>
<keyword evidence="5 10" id="KW-0328">Glycosyltransferase</keyword>
<evidence type="ECO:0000256" key="1">
    <source>
        <dbReference type="ARBA" id="ARBA00000439"/>
    </source>
</evidence>
<gene>
    <name evidence="11" type="primary">malQ</name>
    <name evidence="11" type="ORF">GOB87_04765</name>
</gene>
<evidence type="ECO:0000256" key="3">
    <source>
        <dbReference type="ARBA" id="ARBA00012560"/>
    </source>
</evidence>
<accession>A0A967EBA8</accession>
<evidence type="ECO:0000313" key="12">
    <source>
        <dbReference type="Proteomes" id="UP000597459"/>
    </source>
</evidence>
<proteinExistence type="inferred from homology"/>
<evidence type="ECO:0000256" key="5">
    <source>
        <dbReference type="ARBA" id="ARBA00022676"/>
    </source>
</evidence>
<evidence type="ECO:0000256" key="2">
    <source>
        <dbReference type="ARBA" id="ARBA00005684"/>
    </source>
</evidence>
<name>A0A967EBA8_9PROT</name>
<keyword evidence="7 10" id="KW-0119">Carbohydrate metabolism</keyword>
<dbReference type="InterPro" id="IPR003385">
    <property type="entry name" value="Glyco_hydro_77"/>
</dbReference>
<comment type="catalytic activity">
    <reaction evidence="1 10">
        <text>Transfers a segment of a (1-&gt;4)-alpha-D-glucan to a new position in an acceptor, which may be glucose or a (1-&gt;4)-alpha-D-glucan.</text>
        <dbReference type="EC" id="2.4.1.25"/>
    </reaction>
</comment>
<evidence type="ECO:0000256" key="8">
    <source>
        <dbReference type="ARBA" id="ARBA00031423"/>
    </source>
</evidence>
<dbReference type="NCBIfam" id="TIGR00217">
    <property type="entry name" value="malQ"/>
    <property type="match status" value="1"/>
</dbReference>
<dbReference type="SUPFAM" id="SSF51445">
    <property type="entry name" value="(Trans)glycosidases"/>
    <property type="match status" value="1"/>
</dbReference>
<reference evidence="11" key="1">
    <citation type="submission" date="2019-11" db="EMBL/GenBank/DDBJ databases">
        <title>Description of new Acetobacter species.</title>
        <authorList>
            <person name="Cleenwerck I."/>
            <person name="Sombolestani A.S."/>
        </authorList>
    </citation>
    <scope>NUCLEOTIDE SEQUENCE</scope>
    <source>
        <strain evidence="11">LMG 1626</strain>
    </source>
</reference>
<dbReference type="InterPro" id="IPR017853">
    <property type="entry name" value="GH"/>
</dbReference>
<keyword evidence="12" id="KW-1185">Reference proteome</keyword>
<sequence length="662" mass="72523">MSDQTLTRQATRLGLQVNWMDAQGHKRRISVDTLRRLVPLLESKARSGTPSLLVTETGVSTPIPINGTKNMDTAPAFAVALEDGRRLEGRLRRARNGKFHLPRIMDAGYHTLTVGNREFTLAAAPRQAPPTAGRGWGLAVQIYSLRTQGDGGIGHLGAVADLAKRTGTTGADALLLSPTHAMFTNNPAQYSPYSPSSRQFFNVLLADPSCTFDTATLQASRKHARLNPEELHQLETASHIDWPRAGHLRLKLLRALYDLHIAPSRPADFTEFIRTGGIELQRHAIFETLHAQSAQRGPRGGDWRLWPLSVRNPNSPETAHFAHEMMREIDFHRFLQWIASRSLLAAHNNARKSGMRIGLIADLAVGVDPAGSECWAHQGEHLTEISIGAPPDALSRAGQNWGLTTFSPHGLRANGYQGFIAMLRANLAHVGGLRIDHVMGLRRLWIIPTGEGPEDGAYLTYPSADLMRLATLEASRANAILIGEDLGTVEPAFRKDMIRHGLTGMNVLPFQRDADGAFLSCRQWSRTAVAMTTTHDLPPLARWWQGLDLATTDASSQTQRGTERTALWAAMVGQTMPEPPPSPTGGAAFVDHAISFVADTPCPLALVPLEDLAGLNEQPNVPGTTTSNPNWRQRYPVPARTLLARLGTKKRLTILKTSRPRL</sequence>
<dbReference type="Pfam" id="PF02446">
    <property type="entry name" value="Glyco_hydro_77"/>
    <property type="match status" value="1"/>
</dbReference>
<keyword evidence="6 10" id="KW-0808">Transferase</keyword>
<dbReference type="EMBL" id="WOTH01000006">
    <property type="protein sequence ID" value="NHO53273.1"/>
    <property type="molecule type" value="Genomic_DNA"/>
</dbReference>
<evidence type="ECO:0000256" key="4">
    <source>
        <dbReference type="ARBA" id="ARBA00020295"/>
    </source>
</evidence>
<organism evidence="11 12">
    <name type="scientific">Acetobacter estunensis</name>
    <dbReference type="NCBI Taxonomy" id="104097"/>
    <lineage>
        <taxon>Bacteria</taxon>
        <taxon>Pseudomonadati</taxon>
        <taxon>Pseudomonadota</taxon>
        <taxon>Alphaproteobacteria</taxon>
        <taxon>Acetobacterales</taxon>
        <taxon>Acetobacteraceae</taxon>
        <taxon>Acetobacter</taxon>
    </lineage>
</organism>
<evidence type="ECO:0000256" key="9">
    <source>
        <dbReference type="ARBA" id="ARBA00031501"/>
    </source>
</evidence>
<evidence type="ECO:0000256" key="6">
    <source>
        <dbReference type="ARBA" id="ARBA00022679"/>
    </source>
</evidence>
<evidence type="ECO:0000313" key="11">
    <source>
        <dbReference type="EMBL" id="NHO53273.1"/>
    </source>
</evidence>
<dbReference type="GO" id="GO:0004134">
    <property type="term" value="F:4-alpha-glucanotransferase activity"/>
    <property type="evidence" value="ECO:0007669"/>
    <property type="project" value="UniProtKB-EC"/>
</dbReference>
<evidence type="ECO:0000256" key="7">
    <source>
        <dbReference type="ARBA" id="ARBA00023277"/>
    </source>
</evidence>
<evidence type="ECO:0000256" key="10">
    <source>
        <dbReference type="RuleBase" id="RU361207"/>
    </source>
</evidence>
<dbReference type="AlphaFoldDB" id="A0A967EBA8"/>